<evidence type="ECO:0000313" key="2">
    <source>
        <dbReference type="EMBL" id="CUV20726.1"/>
    </source>
</evidence>
<gene>
    <name evidence="2" type="ORF">PSS4_v1_1680003</name>
</gene>
<evidence type="ECO:0000256" key="1">
    <source>
        <dbReference type="SAM" id="MobiDB-lite"/>
    </source>
</evidence>
<reference evidence="2" key="1">
    <citation type="submission" date="2015-10" db="EMBL/GenBank/DDBJ databases">
        <authorList>
            <person name="Gilbert D.G."/>
        </authorList>
    </citation>
    <scope>NUCLEOTIDE SEQUENCE</scope>
    <source>
        <strain evidence="2">Phyl III-seqv23</strain>
    </source>
</reference>
<name>A0A0S4UEZ0_RALSL</name>
<sequence>MCIRDRHRDFQGLREPDLVKRLSLQQANAQLRSRLKAHAATVPRPKGIKGIASFNAYQDEAAPLDSQSPTTIRAPGSPAAHALLDFPHH</sequence>
<feature type="region of interest" description="Disordered" evidence="1">
    <location>
        <begin position="65"/>
        <end position="89"/>
    </location>
</feature>
<dbReference type="AlphaFoldDB" id="A0A0S4UEZ0"/>
<proteinExistence type="predicted"/>
<accession>A0A0S4UEZ0</accession>
<protein>
    <submittedName>
        <fullName evidence="2">Uncharacterized protein</fullName>
    </submittedName>
</protein>
<organism evidence="2">
    <name type="scientific">Ralstonia solanacearum</name>
    <name type="common">Pseudomonas solanacearum</name>
    <dbReference type="NCBI Taxonomy" id="305"/>
    <lineage>
        <taxon>Bacteria</taxon>
        <taxon>Pseudomonadati</taxon>
        <taxon>Pseudomonadota</taxon>
        <taxon>Betaproteobacteria</taxon>
        <taxon>Burkholderiales</taxon>
        <taxon>Burkholderiaceae</taxon>
        <taxon>Ralstonia</taxon>
        <taxon>Ralstonia solanacearum species complex</taxon>
    </lineage>
</organism>
<dbReference type="EMBL" id="LN899821">
    <property type="protein sequence ID" value="CUV20726.1"/>
    <property type="molecule type" value="Genomic_DNA"/>
</dbReference>